<keyword evidence="1" id="KW-0472">Membrane</keyword>
<sequence length="220" mass="22392">MEKGNSNEIDPARILRGIESDAQQAREGMSPNQQLLFSIWGVSWIIAFLGLYFALAPQGAPLLPAAVGIGTAVASFLIAIVISAVHSAKRGSGTRGPSMAQGAIYGNTFSLGMIITALLGWRLHAEGLSSMGMATFALAGLCLVIGVLVVAGSVLFNDRTQLICGAWILAIALLSLAAPAPLNLLAGAVGGLGFIVLGLLHGSKPELVSGALIRGGHAGA</sequence>
<evidence type="ECO:0000313" key="2">
    <source>
        <dbReference type="EMBL" id="PMQ21048.1"/>
    </source>
</evidence>
<evidence type="ECO:0000256" key="1">
    <source>
        <dbReference type="SAM" id="Phobius"/>
    </source>
</evidence>
<organism evidence="2 3">
    <name type="scientific">Glutamicibacter arilaitensis</name>
    <dbReference type="NCBI Taxonomy" id="256701"/>
    <lineage>
        <taxon>Bacteria</taxon>
        <taxon>Bacillati</taxon>
        <taxon>Actinomycetota</taxon>
        <taxon>Actinomycetes</taxon>
        <taxon>Micrococcales</taxon>
        <taxon>Micrococcaceae</taxon>
        <taxon>Glutamicibacter</taxon>
    </lineage>
</organism>
<feature type="transmembrane region" description="Helical" evidence="1">
    <location>
        <begin position="35"/>
        <end position="55"/>
    </location>
</feature>
<dbReference type="Proteomes" id="UP000235739">
    <property type="component" value="Unassembled WGS sequence"/>
</dbReference>
<proteinExistence type="predicted"/>
<keyword evidence="1" id="KW-0812">Transmembrane</keyword>
<dbReference type="AlphaFoldDB" id="A0A2N7S4G8"/>
<dbReference type="RefSeq" id="WP_102597706.1">
    <property type="nucleotide sequence ID" value="NZ_JBQGNZ010000094.1"/>
</dbReference>
<dbReference type="EMBL" id="PNQX01000001">
    <property type="protein sequence ID" value="PMQ21048.1"/>
    <property type="molecule type" value="Genomic_DNA"/>
</dbReference>
<feature type="transmembrane region" description="Helical" evidence="1">
    <location>
        <begin position="61"/>
        <end position="82"/>
    </location>
</feature>
<keyword evidence="1" id="KW-1133">Transmembrane helix</keyword>
<comment type="caution">
    <text evidence="2">The sequence shown here is derived from an EMBL/GenBank/DDBJ whole genome shotgun (WGS) entry which is preliminary data.</text>
</comment>
<feature type="transmembrane region" description="Helical" evidence="1">
    <location>
        <begin position="162"/>
        <end position="178"/>
    </location>
</feature>
<feature type="transmembrane region" description="Helical" evidence="1">
    <location>
        <begin position="133"/>
        <end position="155"/>
    </location>
</feature>
<gene>
    <name evidence="2" type="ORF">CIK84_05570</name>
</gene>
<feature type="transmembrane region" description="Helical" evidence="1">
    <location>
        <begin position="103"/>
        <end position="121"/>
    </location>
</feature>
<protein>
    <submittedName>
        <fullName evidence="2">Uncharacterized protein</fullName>
    </submittedName>
</protein>
<name>A0A2N7S4G8_9MICC</name>
<evidence type="ECO:0000313" key="3">
    <source>
        <dbReference type="Proteomes" id="UP000235739"/>
    </source>
</evidence>
<accession>A0A2N7S4G8</accession>
<reference evidence="2 3" key="1">
    <citation type="journal article" date="2017" name="Elife">
        <title>Extensive horizontal gene transfer in cheese-associated bacteria.</title>
        <authorList>
            <person name="Bonham K.S."/>
            <person name="Wolfe B.E."/>
            <person name="Dutton R.J."/>
        </authorList>
    </citation>
    <scope>NUCLEOTIDE SEQUENCE [LARGE SCALE GENOMIC DNA]</scope>
    <source>
        <strain evidence="2 3">JB182</strain>
    </source>
</reference>